<protein>
    <recommendedName>
        <fullName evidence="5">Aminoglycoside phosphotransferase domain-containing protein</fullName>
    </recommendedName>
</protein>
<name>A0ABP7MW51_9GAMM</name>
<sequence length="603" mass="68107">MTKPTILITQCLQNDFVAPVANGDALPNLLHIGHDESRRLLGDDVNEGPISQLVNWVNSLPESSIEFVHIRDWHDPDDPAQRSHLSQFGQHCIAHTPGADFVFKHQSGSNVHVINSTSLNDFENTGLANLLSGFHSGATEQQTIRVGIIGVWTEAKVLFLAYELSTRYPDFEIAVCSALTASSSRSQHFFALEQLKRIVGVRVIDSLGEFIEYLGGSVEQAIPQSLSDSLRIKGGGNAPLIRDDEKLLRYLYRDCIAIELKILDGGFSGNLVAGVNSVDMQGHEQAPHVVKIGERAEMARERTAFEQIETVMGNNAPAVADYADLSQRGAIKYRYASMGTGKTTTFQSLYMNGLSSEQVEAYLRDVYQTQLGRFYRAAIDDNQNLLEYYCFDSRWADSVREKILELIPCCPEKGDLSLPANQTCPNLYQFYKGELDQLPPMVADFPFSFVHGDLNGANIIIDERENVWLIDFFHTHRGHVLKDFSKLENDLLYIYTPIENEGDLALAYQFTDFLLSLEQPLEVNKPLPDQFLTTPFERTFETLKIIRRMAKQHIREDSPMQKMQWLIPQLRYAVHTIGFDEPNERQRIWALYGAATISRILKP</sequence>
<organism evidence="3 4">
    <name type="scientific">Litoribacillus peritrichatus</name>
    <dbReference type="NCBI Taxonomy" id="718191"/>
    <lineage>
        <taxon>Bacteria</taxon>
        <taxon>Pseudomonadati</taxon>
        <taxon>Pseudomonadota</taxon>
        <taxon>Gammaproteobacteria</taxon>
        <taxon>Oceanospirillales</taxon>
        <taxon>Oceanospirillaceae</taxon>
        <taxon>Litoribacillus</taxon>
    </lineage>
</organism>
<keyword evidence="4" id="KW-1185">Reference proteome</keyword>
<dbReference type="Pfam" id="PF19974">
    <property type="entry name" value="TCAD9"/>
    <property type="match status" value="1"/>
</dbReference>
<dbReference type="EMBL" id="BAABBN010000007">
    <property type="protein sequence ID" value="GAA3931142.1"/>
    <property type="molecule type" value="Genomic_DNA"/>
</dbReference>
<evidence type="ECO:0000313" key="4">
    <source>
        <dbReference type="Proteomes" id="UP001501565"/>
    </source>
</evidence>
<gene>
    <name evidence="3" type="ORF">GCM10022277_29860</name>
</gene>
<dbReference type="Gene3D" id="3.90.1200.10">
    <property type="match status" value="1"/>
</dbReference>
<dbReference type="Pfam" id="PF00857">
    <property type="entry name" value="Isochorismatase"/>
    <property type="match status" value="1"/>
</dbReference>
<feature type="domain" description="Isochorismatase-like" evidence="1">
    <location>
        <begin position="48"/>
        <end position="199"/>
    </location>
</feature>
<evidence type="ECO:0008006" key="5">
    <source>
        <dbReference type="Google" id="ProtNLM"/>
    </source>
</evidence>
<dbReference type="SUPFAM" id="SSF56112">
    <property type="entry name" value="Protein kinase-like (PK-like)"/>
    <property type="match status" value="1"/>
</dbReference>
<evidence type="ECO:0000313" key="3">
    <source>
        <dbReference type="EMBL" id="GAA3931142.1"/>
    </source>
</evidence>
<proteinExistence type="predicted"/>
<feature type="domain" description="Ternary complex associated" evidence="2">
    <location>
        <begin position="405"/>
        <end position="577"/>
    </location>
</feature>
<dbReference type="InterPro" id="IPR045544">
    <property type="entry name" value="TCAD9"/>
</dbReference>
<reference evidence="4" key="1">
    <citation type="journal article" date="2019" name="Int. J. Syst. Evol. Microbiol.">
        <title>The Global Catalogue of Microorganisms (GCM) 10K type strain sequencing project: providing services to taxonomists for standard genome sequencing and annotation.</title>
        <authorList>
            <consortium name="The Broad Institute Genomics Platform"/>
            <consortium name="The Broad Institute Genome Sequencing Center for Infectious Disease"/>
            <person name="Wu L."/>
            <person name="Ma J."/>
        </authorList>
    </citation>
    <scope>NUCLEOTIDE SEQUENCE [LARGE SCALE GENOMIC DNA]</scope>
    <source>
        <strain evidence="4">JCM 17551</strain>
    </source>
</reference>
<evidence type="ECO:0000259" key="1">
    <source>
        <dbReference type="Pfam" id="PF00857"/>
    </source>
</evidence>
<comment type="caution">
    <text evidence="3">The sequence shown here is derived from an EMBL/GenBank/DDBJ whole genome shotgun (WGS) entry which is preliminary data.</text>
</comment>
<dbReference type="SUPFAM" id="SSF52499">
    <property type="entry name" value="Isochorismatase-like hydrolases"/>
    <property type="match status" value="1"/>
</dbReference>
<dbReference type="InterPro" id="IPR011009">
    <property type="entry name" value="Kinase-like_dom_sf"/>
</dbReference>
<dbReference type="RefSeq" id="WP_344799363.1">
    <property type="nucleotide sequence ID" value="NZ_BAABBN010000007.1"/>
</dbReference>
<dbReference type="Gene3D" id="3.40.50.850">
    <property type="entry name" value="Isochorismatase-like"/>
    <property type="match status" value="1"/>
</dbReference>
<dbReference type="InterPro" id="IPR036380">
    <property type="entry name" value="Isochorismatase-like_sf"/>
</dbReference>
<evidence type="ECO:0000259" key="2">
    <source>
        <dbReference type="Pfam" id="PF19974"/>
    </source>
</evidence>
<dbReference type="InterPro" id="IPR000868">
    <property type="entry name" value="Isochorismatase-like_dom"/>
</dbReference>
<dbReference type="Proteomes" id="UP001501565">
    <property type="component" value="Unassembled WGS sequence"/>
</dbReference>
<accession>A0ABP7MW51</accession>